<evidence type="ECO:0000313" key="3">
    <source>
        <dbReference type="Proteomes" id="UP000199673"/>
    </source>
</evidence>
<keyword evidence="3" id="KW-1185">Reference proteome</keyword>
<name>A0A1I7BFZ1_9BACT</name>
<reference evidence="3" key="1">
    <citation type="submission" date="2016-10" db="EMBL/GenBank/DDBJ databases">
        <authorList>
            <person name="Varghese N."/>
            <person name="Submissions S."/>
        </authorList>
    </citation>
    <scope>NUCLEOTIDE SEQUENCE [LARGE SCALE GENOMIC DNA]</scope>
    <source>
        <strain evidence="3">DSM 23445</strain>
    </source>
</reference>
<protein>
    <submittedName>
        <fullName evidence="2">Para-aminobenzoate synthetase component 1</fullName>
    </submittedName>
</protein>
<dbReference type="Pfam" id="PF00425">
    <property type="entry name" value="Chorismate_bind"/>
    <property type="match status" value="1"/>
</dbReference>
<dbReference type="RefSeq" id="WP_091693165.1">
    <property type="nucleotide sequence ID" value="NZ_FPBF01000003.1"/>
</dbReference>
<feature type="domain" description="Chorismate-utilising enzyme C-terminal" evidence="1">
    <location>
        <begin position="149"/>
        <end position="405"/>
    </location>
</feature>
<dbReference type="AlphaFoldDB" id="A0A1I7BFZ1"/>
<accession>A0A1I7BFZ1</accession>
<dbReference type="STRING" id="305507.SAMN04489724_2390"/>
<dbReference type="PANTHER" id="PTHR11236">
    <property type="entry name" value="AMINOBENZOATE/ANTHRANILATE SYNTHASE"/>
    <property type="match status" value="1"/>
</dbReference>
<dbReference type="OrthoDB" id="9803598at2"/>
<dbReference type="Gene3D" id="3.60.120.10">
    <property type="entry name" value="Anthranilate synthase"/>
    <property type="match status" value="1"/>
</dbReference>
<dbReference type="EMBL" id="FPBF01000003">
    <property type="protein sequence ID" value="SFT86085.1"/>
    <property type="molecule type" value="Genomic_DNA"/>
</dbReference>
<proteinExistence type="predicted"/>
<dbReference type="InterPro" id="IPR015890">
    <property type="entry name" value="Chorismate_C"/>
</dbReference>
<organism evidence="2 3">
    <name type="scientific">Algoriphagus locisalis</name>
    <dbReference type="NCBI Taxonomy" id="305507"/>
    <lineage>
        <taxon>Bacteria</taxon>
        <taxon>Pseudomonadati</taxon>
        <taxon>Bacteroidota</taxon>
        <taxon>Cytophagia</taxon>
        <taxon>Cytophagales</taxon>
        <taxon>Cyclobacteriaceae</taxon>
        <taxon>Algoriphagus</taxon>
    </lineage>
</organism>
<evidence type="ECO:0000259" key="1">
    <source>
        <dbReference type="Pfam" id="PF00425"/>
    </source>
</evidence>
<dbReference type="GO" id="GO:0000162">
    <property type="term" value="P:L-tryptophan biosynthetic process"/>
    <property type="evidence" value="ECO:0007669"/>
    <property type="project" value="TreeGrafter"/>
</dbReference>
<dbReference type="InterPro" id="IPR005801">
    <property type="entry name" value="ADC_synthase"/>
</dbReference>
<sequence length="416" mass="47785">MKLTSYTYPIPNLFWIEKLCRWADLHFDFFAYTNGNEHQYPEGSFATKFYAGNRQLTEEELWSDYAGFKKVGIIGYDFKNRLEKLKSKNPAFLELPELCFFTPTFTLDFDVKNIHSEIELTKEFWKEVEDIILPKKSITRCDIQPQITRKRYLETVKTIQDHIIEGNTYESNFCQAYSGSFESWDPIAAYFKLNSLSPMPFSTLFKAKSQWLISASPERFLKRAGNRLIAQPIKGTIKRGANETEDKVNRETLAKSEKEQAENLMITDLMRNDLSKVSMIGSVQVRELFGIYPFPRVFQMISTIASELKPQGNFSEIIQATFPMGSMTGAPKIRTMEIIEELESFKRGWFSGSFGVIEENGDFDFSVIIRSIIADLEVKKLYFGVGSAITFDANPAQEYDECELKAKAILEVLSGK</sequence>
<evidence type="ECO:0000313" key="2">
    <source>
        <dbReference type="EMBL" id="SFT86085.1"/>
    </source>
</evidence>
<dbReference type="Proteomes" id="UP000199673">
    <property type="component" value="Unassembled WGS sequence"/>
</dbReference>
<dbReference type="InterPro" id="IPR019999">
    <property type="entry name" value="Anth_synth_I-like"/>
</dbReference>
<dbReference type="PRINTS" id="PR00095">
    <property type="entry name" value="ANTSNTHASEI"/>
</dbReference>
<gene>
    <name evidence="2" type="ORF">SAMN04489724_2390</name>
</gene>
<dbReference type="PANTHER" id="PTHR11236:SF50">
    <property type="entry name" value="AMINODEOXYCHORISMATE SYNTHASE COMPONENT 1"/>
    <property type="match status" value="1"/>
</dbReference>
<dbReference type="GO" id="GO:0046820">
    <property type="term" value="F:4-amino-4-deoxychorismate synthase activity"/>
    <property type="evidence" value="ECO:0007669"/>
    <property type="project" value="TreeGrafter"/>
</dbReference>
<dbReference type="SUPFAM" id="SSF56322">
    <property type="entry name" value="ADC synthase"/>
    <property type="match status" value="1"/>
</dbReference>